<dbReference type="InterPro" id="IPR000300">
    <property type="entry name" value="IPPc"/>
</dbReference>
<evidence type="ECO:0000256" key="2">
    <source>
        <dbReference type="ARBA" id="ARBA00022801"/>
    </source>
</evidence>
<reference evidence="6" key="1">
    <citation type="submission" date="2020-10" db="EMBL/GenBank/DDBJ databases">
        <authorList>
            <person name="Han B."/>
            <person name="Lu T."/>
            <person name="Zhao Q."/>
            <person name="Huang X."/>
            <person name="Zhao Y."/>
        </authorList>
    </citation>
    <scope>NUCLEOTIDE SEQUENCE</scope>
</reference>
<dbReference type="SUPFAM" id="SSF56219">
    <property type="entry name" value="DNase I-like"/>
    <property type="match status" value="1"/>
</dbReference>
<dbReference type="GO" id="GO:0046856">
    <property type="term" value="P:phosphatidylinositol dephosphorylation"/>
    <property type="evidence" value="ECO:0007669"/>
    <property type="project" value="InterPro"/>
</dbReference>
<dbReference type="PANTHER" id="PTHR45666">
    <property type="entry name" value="TYPE IV INOSITOL POLYPHOSPHATE 5-PHOSPHATASE 9"/>
    <property type="match status" value="1"/>
</dbReference>
<comment type="similarity">
    <text evidence="1">Belongs to the inositol polyphosphate 5-phosphatase family.</text>
</comment>
<proteinExistence type="inferred from homology"/>
<gene>
    <name evidence="6" type="ORF">NCGR_LOCUS18792</name>
</gene>
<evidence type="ECO:0000313" key="6">
    <source>
        <dbReference type="EMBL" id="CAD6227850.1"/>
    </source>
</evidence>
<feature type="region of interest" description="Disordered" evidence="3">
    <location>
        <begin position="210"/>
        <end position="246"/>
    </location>
</feature>
<evidence type="ECO:0000256" key="3">
    <source>
        <dbReference type="SAM" id="MobiDB-lite"/>
    </source>
</evidence>
<dbReference type="AlphaFoldDB" id="A0A811NM30"/>
<evidence type="ECO:0000256" key="4">
    <source>
        <dbReference type="SAM" id="SignalP"/>
    </source>
</evidence>
<keyword evidence="4" id="KW-0732">Signal</keyword>
<dbReference type="GO" id="GO:0004445">
    <property type="term" value="F:inositol-polyphosphate 5-phosphatase activity"/>
    <property type="evidence" value="ECO:0007669"/>
    <property type="project" value="InterPro"/>
</dbReference>
<evidence type="ECO:0000256" key="1">
    <source>
        <dbReference type="ARBA" id="ARBA00010768"/>
    </source>
</evidence>
<evidence type="ECO:0000313" key="7">
    <source>
        <dbReference type="Proteomes" id="UP000604825"/>
    </source>
</evidence>
<dbReference type="EMBL" id="CAJGYO010000005">
    <property type="protein sequence ID" value="CAD6227850.1"/>
    <property type="molecule type" value="Genomic_DNA"/>
</dbReference>
<dbReference type="GO" id="GO:0034485">
    <property type="term" value="F:phosphatidylinositol-3,4,5-trisphosphate 5-phosphatase activity"/>
    <property type="evidence" value="ECO:0007669"/>
    <property type="project" value="TreeGrafter"/>
</dbReference>
<dbReference type="OrthoDB" id="62798at2759"/>
<feature type="compositionally biased region" description="Basic residues" evidence="3">
    <location>
        <begin position="90"/>
        <end position="100"/>
    </location>
</feature>
<feature type="chain" id="PRO_5032818888" description="Inositol polyphosphate-related phosphatase domain-containing protein" evidence="4">
    <location>
        <begin position="24"/>
        <end position="266"/>
    </location>
</feature>
<dbReference type="Gene3D" id="3.60.10.10">
    <property type="entry name" value="Endonuclease/exonuclease/phosphatase"/>
    <property type="match status" value="1"/>
</dbReference>
<dbReference type="PANTHER" id="PTHR45666:SF15">
    <property type="entry name" value="TYPE I INOSITOL POLYPHOSPHATE 5-PHOSPHATASE 8"/>
    <property type="match status" value="1"/>
</dbReference>
<dbReference type="Proteomes" id="UP000604825">
    <property type="component" value="Unassembled WGS sequence"/>
</dbReference>
<dbReference type="GO" id="GO:0004439">
    <property type="term" value="F:phosphatidylinositol-4,5-bisphosphate 5-phosphatase activity"/>
    <property type="evidence" value="ECO:0007669"/>
    <property type="project" value="TreeGrafter"/>
</dbReference>
<dbReference type="Pfam" id="PF22669">
    <property type="entry name" value="Exo_endo_phos2"/>
    <property type="match status" value="1"/>
</dbReference>
<keyword evidence="2" id="KW-0378">Hydrolase</keyword>
<feature type="domain" description="Inositol polyphosphate-related phosphatase" evidence="5">
    <location>
        <begin position="1"/>
        <end position="89"/>
    </location>
</feature>
<comment type="caution">
    <text evidence="6">The sequence shown here is derived from an EMBL/GenBank/DDBJ whole genome shotgun (WGS) entry which is preliminary data.</text>
</comment>
<evidence type="ECO:0000259" key="5">
    <source>
        <dbReference type="Pfam" id="PF22669"/>
    </source>
</evidence>
<sequence>MVGILLCVWVRADLLLSVAGVRASCVGRGVMGYMGNKGSVSVSLSLRGGASLCFVCTHLAYGDRDGDGARRNGDVAEILRRTRFARRHSLFRAATPHRRQEKPVPKSVISWDASPPPSGAASPHSSIAPSCTVTSQSAKTSVSSSVASDGSGWSNGTGSGAGSSSGKPHKGGDPRWKAILVARVRRARGSFGLLRRLGCGDIGTAATAVWRGPAGSNEGDGQGGAGEPAEAESRADEAGDPPAAPEPCISIGDLCAVVAPCASWQR</sequence>
<dbReference type="InterPro" id="IPR045849">
    <property type="entry name" value="IP5P_plant"/>
</dbReference>
<feature type="signal peptide" evidence="4">
    <location>
        <begin position="1"/>
        <end position="23"/>
    </location>
</feature>
<name>A0A811NM30_9POAL</name>
<organism evidence="6 7">
    <name type="scientific">Miscanthus lutarioriparius</name>
    <dbReference type="NCBI Taxonomy" id="422564"/>
    <lineage>
        <taxon>Eukaryota</taxon>
        <taxon>Viridiplantae</taxon>
        <taxon>Streptophyta</taxon>
        <taxon>Embryophyta</taxon>
        <taxon>Tracheophyta</taxon>
        <taxon>Spermatophyta</taxon>
        <taxon>Magnoliopsida</taxon>
        <taxon>Liliopsida</taxon>
        <taxon>Poales</taxon>
        <taxon>Poaceae</taxon>
        <taxon>PACMAD clade</taxon>
        <taxon>Panicoideae</taxon>
        <taxon>Andropogonodae</taxon>
        <taxon>Andropogoneae</taxon>
        <taxon>Saccharinae</taxon>
        <taxon>Miscanthus</taxon>
    </lineage>
</organism>
<keyword evidence="7" id="KW-1185">Reference proteome</keyword>
<accession>A0A811NM30</accession>
<dbReference type="InterPro" id="IPR036691">
    <property type="entry name" value="Endo/exonu/phosph_ase_sf"/>
</dbReference>
<protein>
    <recommendedName>
        <fullName evidence="5">Inositol polyphosphate-related phosphatase domain-containing protein</fullName>
    </recommendedName>
</protein>
<feature type="compositionally biased region" description="Gly residues" evidence="3">
    <location>
        <begin position="153"/>
        <end position="163"/>
    </location>
</feature>
<feature type="region of interest" description="Disordered" evidence="3">
    <location>
        <begin position="90"/>
        <end position="174"/>
    </location>
</feature>
<feature type="compositionally biased region" description="Low complexity" evidence="3">
    <location>
        <begin position="119"/>
        <end position="152"/>
    </location>
</feature>